<evidence type="ECO:0000313" key="1">
    <source>
        <dbReference type="EMBL" id="GBR73408.1"/>
    </source>
</evidence>
<accession>A0A388T9T0</accession>
<keyword evidence="2" id="KW-1185">Reference proteome</keyword>
<protein>
    <submittedName>
        <fullName evidence="1">Uncharacterized protein</fullName>
    </submittedName>
</protein>
<name>A0A388T9T0_TERA1</name>
<dbReference type="Proteomes" id="UP000269352">
    <property type="component" value="Unassembled WGS sequence"/>
</dbReference>
<organism evidence="1 2">
    <name type="scientific">Termititenax aidoneus</name>
    <dbReference type="NCBI Taxonomy" id="2218524"/>
    <lineage>
        <taxon>Bacteria</taxon>
        <taxon>Bacillati</taxon>
        <taxon>Candidatus Margulisiibacteriota</taxon>
        <taxon>Candidatus Termititenacia</taxon>
        <taxon>Candidatus Termititenacales</taxon>
        <taxon>Candidatus Termititenacaceae</taxon>
        <taxon>Candidatus Termititenax</taxon>
    </lineage>
</organism>
<proteinExistence type="predicted"/>
<dbReference type="AlphaFoldDB" id="A0A388T9T0"/>
<evidence type="ECO:0000313" key="2">
    <source>
        <dbReference type="Proteomes" id="UP000269352"/>
    </source>
</evidence>
<gene>
    <name evidence="1" type="ORF">NO1_0797</name>
</gene>
<sequence>MQEKLLAGLLFSENCLRVNDFCRSLLSEAKTEGQSLKRAFNGVLFTATPLDNLEDLLEYYWTEIKNRD</sequence>
<dbReference type="EMBL" id="BGZN01000010">
    <property type="protein sequence ID" value="GBR73408.1"/>
    <property type="molecule type" value="Genomic_DNA"/>
</dbReference>
<comment type="caution">
    <text evidence="1">The sequence shown here is derived from an EMBL/GenBank/DDBJ whole genome shotgun (WGS) entry which is preliminary data.</text>
</comment>
<reference evidence="1 2" key="1">
    <citation type="journal article" date="2019" name="ISME J.">
        <title>Genome analyses of uncultured TG2/ZB3 bacteria in 'Margulisbacteria' specifically attached to ectosymbiotic spirochetes of protists in the termite gut.</title>
        <authorList>
            <person name="Utami Y.D."/>
            <person name="Kuwahara H."/>
            <person name="Igai K."/>
            <person name="Murakami T."/>
            <person name="Sugaya K."/>
            <person name="Morikawa T."/>
            <person name="Nagura Y."/>
            <person name="Yuki M."/>
            <person name="Deevong P."/>
            <person name="Inoue T."/>
            <person name="Kihara K."/>
            <person name="Lo N."/>
            <person name="Yamada A."/>
            <person name="Ohkuma M."/>
            <person name="Hongoh Y."/>
        </authorList>
    </citation>
    <scope>NUCLEOTIDE SEQUENCE [LARGE SCALE GENOMIC DNA]</scope>
    <source>
        <strain evidence="1">NkOx7-01</strain>
    </source>
</reference>